<protein>
    <submittedName>
        <fullName evidence="1">Uncharacterized protein</fullName>
    </submittedName>
</protein>
<reference evidence="1" key="1">
    <citation type="submission" date="2020-06" db="EMBL/GenBank/DDBJ databases">
        <authorList>
            <consortium name="Plant Systems Biology data submission"/>
        </authorList>
    </citation>
    <scope>NUCLEOTIDE SEQUENCE</scope>
    <source>
        <strain evidence="1">D6</strain>
    </source>
</reference>
<proteinExistence type="predicted"/>
<name>A0A9N8DNY9_9STRA</name>
<comment type="caution">
    <text evidence="1">The sequence shown here is derived from an EMBL/GenBank/DDBJ whole genome shotgun (WGS) entry which is preliminary data.</text>
</comment>
<sequence>MWVLRRSAAIPRTFTARFDSLAHSPSSASKILLSGPATVPDPLPGFKKAVIIYGVYLGFEYAYRFMNAPPRRSQLQHH</sequence>
<evidence type="ECO:0000313" key="2">
    <source>
        <dbReference type="Proteomes" id="UP001153069"/>
    </source>
</evidence>
<dbReference type="EMBL" id="CAICTM010000244">
    <property type="protein sequence ID" value="CAB9505821.1"/>
    <property type="molecule type" value="Genomic_DNA"/>
</dbReference>
<keyword evidence="2" id="KW-1185">Reference proteome</keyword>
<organism evidence="1 2">
    <name type="scientific">Seminavis robusta</name>
    <dbReference type="NCBI Taxonomy" id="568900"/>
    <lineage>
        <taxon>Eukaryota</taxon>
        <taxon>Sar</taxon>
        <taxon>Stramenopiles</taxon>
        <taxon>Ochrophyta</taxon>
        <taxon>Bacillariophyta</taxon>
        <taxon>Bacillariophyceae</taxon>
        <taxon>Bacillariophycidae</taxon>
        <taxon>Naviculales</taxon>
        <taxon>Naviculaceae</taxon>
        <taxon>Seminavis</taxon>
    </lineage>
</organism>
<accession>A0A9N8DNY9</accession>
<dbReference type="AlphaFoldDB" id="A0A9N8DNY9"/>
<gene>
    <name evidence="1" type="ORF">SEMRO_245_G097320.1</name>
</gene>
<evidence type="ECO:0000313" key="1">
    <source>
        <dbReference type="EMBL" id="CAB9505821.1"/>
    </source>
</evidence>
<dbReference type="Proteomes" id="UP001153069">
    <property type="component" value="Unassembled WGS sequence"/>
</dbReference>